<dbReference type="GeneID" id="55412504"/>
<name>A0A6S4P7S9_9CAUD</name>
<reference evidence="1 2" key="1">
    <citation type="journal article" date="2013" name="PLoS Genet.">
        <title>Expanding the Marine Virosphere Using Metagenomics.</title>
        <authorList>
            <person name="Mizuno C.M."/>
            <person name="Rodriguez-Valera F."/>
            <person name="Kimes N.E."/>
            <person name="Ghai R."/>
        </authorList>
    </citation>
    <scope>NUCLEOTIDE SEQUENCE [LARGE SCALE GENOMIC DNA]</scope>
    <source>
        <strain evidence="1">UvMED-CGR-U-MedDCM-OCT-S35-C6</strain>
    </source>
</reference>
<keyword evidence="2" id="KW-1185">Reference proteome</keyword>
<proteinExistence type="predicted"/>
<accession>A0A6S4P7S9</accession>
<evidence type="ECO:0000313" key="1">
    <source>
        <dbReference type="EMBL" id="BAQ94181.1"/>
    </source>
</evidence>
<sequence length="67" mass="7757">MYIDKHNVKVIGTKYEQDKRKKNQTLATIESSQGMNIKPFVAMLSEMQDAYEAHDISISITMKQSEY</sequence>
<evidence type="ECO:0000313" key="2">
    <source>
        <dbReference type="Proteomes" id="UP000504827"/>
    </source>
</evidence>
<organism evidence="1 2">
    <name type="scientific">uncultured phage_MedDCM-OCT-S35-C6</name>
    <dbReference type="NCBI Taxonomy" id="2741075"/>
    <lineage>
        <taxon>Viruses</taxon>
        <taxon>Duplodnaviria</taxon>
        <taxon>Heunggongvirae</taxon>
        <taxon>Uroviricota</taxon>
        <taxon>Caudoviricetes</taxon>
        <taxon>Autographivirales</taxon>
        <taxon>Pelagivirus</taxon>
        <taxon>Pelagivirus S35C6</taxon>
    </lineage>
</organism>
<dbReference type="Proteomes" id="UP000504827">
    <property type="component" value="Segment"/>
</dbReference>
<dbReference type="KEGG" id="vg:55412504"/>
<dbReference type="RefSeq" id="YP_010761274.1">
    <property type="nucleotide sequence ID" value="NC_047702.1"/>
</dbReference>
<dbReference type="EMBL" id="AP013542">
    <property type="protein sequence ID" value="BAQ94181.1"/>
    <property type="molecule type" value="Genomic_DNA"/>
</dbReference>
<protein>
    <submittedName>
        <fullName evidence="1">Uncharacterized protein</fullName>
    </submittedName>
</protein>